<name>A0A0C3CD83_HEBCY</name>
<evidence type="ECO:0000313" key="1">
    <source>
        <dbReference type="EMBL" id="KIM42179.1"/>
    </source>
</evidence>
<evidence type="ECO:0000313" key="2">
    <source>
        <dbReference type="Proteomes" id="UP000053424"/>
    </source>
</evidence>
<dbReference type="HOGENOM" id="CLU_1619236_0_0_1"/>
<proteinExistence type="predicted"/>
<sequence>MGVPIPIYPVYPGWPRERGGSRNRCTIQACKQFLVVLPLRVRVTIRQKQHAPTRTLEDIMPKGAASAKGASLVRQKCLAVHRIESRCRHDDDERKKGSEEGSVDRLDSSSKFFLNFEFFTGCASRELGPQWMVTSRGILEAMKMTVVVQEKWANESEGQVPVWA</sequence>
<dbReference type="EMBL" id="KN831778">
    <property type="protein sequence ID" value="KIM42179.1"/>
    <property type="molecule type" value="Genomic_DNA"/>
</dbReference>
<accession>A0A0C3CD83</accession>
<gene>
    <name evidence="1" type="ORF">M413DRAFT_128865</name>
</gene>
<reference evidence="1 2" key="1">
    <citation type="submission" date="2014-04" db="EMBL/GenBank/DDBJ databases">
        <authorList>
            <consortium name="DOE Joint Genome Institute"/>
            <person name="Kuo A."/>
            <person name="Gay G."/>
            <person name="Dore J."/>
            <person name="Kohler A."/>
            <person name="Nagy L.G."/>
            <person name="Floudas D."/>
            <person name="Copeland A."/>
            <person name="Barry K.W."/>
            <person name="Cichocki N."/>
            <person name="Veneault-Fourrey C."/>
            <person name="LaButti K."/>
            <person name="Lindquist E.A."/>
            <person name="Lipzen A."/>
            <person name="Lundell T."/>
            <person name="Morin E."/>
            <person name="Murat C."/>
            <person name="Sun H."/>
            <person name="Tunlid A."/>
            <person name="Henrissat B."/>
            <person name="Grigoriev I.V."/>
            <person name="Hibbett D.S."/>
            <person name="Martin F."/>
            <person name="Nordberg H.P."/>
            <person name="Cantor M.N."/>
            <person name="Hua S.X."/>
        </authorList>
    </citation>
    <scope>NUCLEOTIDE SEQUENCE [LARGE SCALE GENOMIC DNA]</scope>
    <source>
        <strain evidence="2">h7</strain>
    </source>
</reference>
<dbReference type="AlphaFoldDB" id="A0A0C3CD83"/>
<dbReference type="Proteomes" id="UP000053424">
    <property type="component" value="Unassembled WGS sequence"/>
</dbReference>
<reference evidence="2" key="2">
    <citation type="submission" date="2015-01" db="EMBL/GenBank/DDBJ databases">
        <title>Evolutionary Origins and Diversification of the Mycorrhizal Mutualists.</title>
        <authorList>
            <consortium name="DOE Joint Genome Institute"/>
            <consortium name="Mycorrhizal Genomics Consortium"/>
            <person name="Kohler A."/>
            <person name="Kuo A."/>
            <person name="Nagy L.G."/>
            <person name="Floudas D."/>
            <person name="Copeland A."/>
            <person name="Barry K.W."/>
            <person name="Cichocki N."/>
            <person name="Veneault-Fourrey C."/>
            <person name="LaButti K."/>
            <person name="Lindquist E.A."/>
            <person name="Lipzen A."/>
            <person name="Lundell T."/>
            <person name="Morin E."/>
            <person name="Murat C."/>
            <person name="Riley R."/>
            <person name="Ohm R."/>
            <person name="Sun H."/>
            <person name="Tunlid A."/>
            <person name="Henrissat B."/>
            <person name="Grigoriev I.V."/>
            <person name="Hibbett D.S."/>
            <person name="Martin F."/>
        </authorList>
    </citation>
    <scope>NUCLEOTIDE SEQUENCE [LARGE SCALE GENOMIC DNA]</scope>
    <source>
        <strain evidence="2">h7</strain>
    </source>
</reference>
<keyword evidence="2" id="KW-1185">Reference proteome</keyword>
<organism evidence="1 2">
    <name type="scientific">Hebeloma cylindrosporum</name>
    <dbReference type="NCBI Taxonomy" id="76867"/>
    <lineage>
        <taxon>Eukaryota</taxon>
        <taxon>Fungi</taxon>
        <taxon>Dikarya</taxon>
        <taxon>Basidiomycota</taxon>
        <taxon>Agaricomycotina</taxon>
        <taxon>Agaricomycetes</taxon>
        <taxon>Agaricomycetidae</taxon>
        <taxon>Agaricales</taxon>
        <taxon>Agaricineae</taxon>
        <taxon>Hymenogastraceae</taxon>
        <taxon>Hebeloma</taxon>
    </lineage>
</organism>
<protein>
    <submittedName>
        <fullName evidence="1">Uncharacterized protein</fullName>
    </submittedName>
</protein>